<feature type="compositionally biased region" description="Low complexity" evidence="1">
    <location>
        <begin position="146"/>
        <end position="158"/>
    </location>
</feature>
<evidence type="ECO:0000256" key="2">
    <source>
        <dbReference type="SAM" id="Phobius"/>
    </source>
</evidence>
<evidence type="ECO:0000313" key="4">
    <source>
        <dbReference type="Proteomes" id="UP000193067"/>
    </source>
</evidence>
<keyword evidence="2" id="KW-0472">Membrane</keyword>
<name>A0A1Y2J2N2_TRAC3</name>
<keyword evidence="2" id="KW-1133">Transmembrane helix</keyword>
<dbReference type="OrthoDB" id="2758709at2759"/>
<sequence length="215" mass="23489">MSRMRKTRASMRDDLEQALKPSRAVVPAAYAHWDRDAPLPNMPRNIDDTSADACPVAVQMLQRDYAGHGLPLTSLVIESSTFVLLAVFVVFFIRQRFVARRAHARMFAPTSTLTAPSIKSRNSILKQCPPSPVPPPSLTKIDEDPSPSSINSHSSSHSQTPKLGLLPPVHLTLSSQRGAPSPNPTRSIFRSPSLTNITPTAPTLAEKPSFLSLKH</sequence>
<feature type="compositionally biased region" description="Polar residues" evidence="1">
    <location>
        <begin position="172"/>
        <end position="201"/>
    </location>
</feature>
<dbReference type="EMBL" id="KZ084087">
    <property type="protein sequence ID" value="OSD07659.1"/>
    <property type="molecule type" value="Genomic_DNA"/>
</dbReference>
<gene>
    <name evidence="3" type="ORF">PYCCODRAFT_336840</name>
</gene>
<keyword evidence="4" id="KW-1185">Reference proteome</keyword>
<protein>
    <submittedName>
        <fullName evidence="3">Uncharacterized protein</fullName>
    </submittedName>
</protein>
<organism evidence="3 4">
    <name type="scientific">Trametes coccinea (strain BRFM310)</name>
    <name type="common">Pycnoporus coccineus</name>
    <dbReference type="NCBI Taxonomy" id="1353009"/>
    <lineage>
        <taxon>Eukaryota</taxon>
        <taxon>Fungi</taxon>
        <taxon>Dikarya</taxon>
        <taxon>Basidiomycota</taxon>
        <taxon>Agaricomycotina</taxon>
        <taxon>Agaricomycetes</taxon>
        <taxon>Polyporales</taxon>
        <taxon>Polyporaceae</taxon>
        <taxon>Trametes</taxon>
    </lineage>
</organism>
<dbReference type="Proteomes" id="UP000193067">
    <property type="component" value="Unassembled WGS sequence"/>
</dbReference>
<feature type="transmembrane region" description="Helical" evidence="2">
    <location>
        <begin position="70"/>
        <end position="93"/>
    </location>
</feature>
<evidence type="ECO:0000256" key="1">
    <source>
        <dbReference type="SAM" id="MobiDB-lite"/>
    </source>
</evidence>
<proteinExistence type="predicted"/>
<evidence type="ECO:0000313" key="3">
    <source>
        <dbReference type="EMBL" id="OSD07659.1"/>
    </source>
</evidence>
<dbReference type="AlphaFoldDB" id="A0A1Y2J2N2"/>
<reference evidence="3 4" key="1">
    <citation type="journal article" date="2015" name="Biotechnol. Biofuels">
        <title>Enhanced degradation of softwood versus hardwood by the white-rot fungus Pycnoporus coccineus.</title>
        <authorList>
            <person name="Couturier M."/>
            <person name="Navarro D."/>
            <person name="Chevret D."/>
            <person name="Henrissat B."/>
            <person name="Piumi F."/>
            <person name="Ruiz-Duenas F.J."/>
            <person name="Martinez A.T."/>
            <person name="Grigoriev I.V."/>
            <person name="Riley R."/>
            <person name="Lipzen A."/>
            <person name="Berrin J.G."/>
            <person name="Master E.R."/>
            <person name="Rosso M.N."/>
        </authorList>
    </citation>
    <scope>NUCLEOTIDE SEQUENCE [LARGE SCALE GENOMIC DNA]</scope>
    <source>
        <strain evidence="3 4">BRFM310</strain>
    </source>
</reference>
<feature type="region of interest" description="Disordered" evidence="1">
    <location>
        <begin position="118"/>
        <end position="202"/>
    </location>
</feature>
<keyword evidence="2" id="KW-0812">Transmembrane</keyword>
<accession>A0A1Y2J2N2</accession>